<feature type="compositionally biased region" description="Basic and acidic residues" evidence="1">
    <location>
        <begin position="34"/>
        <end position="51"/>
    </location>
</feature>
<proteinExistence type="predicted"/>
<reference evidence="2 3" key="1">
    <citation type="submission" date="2013-12" db="EMBL/GenBank/DDBJ databases">
        <title>Draft genome of the parsitic nematode Ancylostoma duodenale.</title>
        <authorList>
            <person name="Mitreva M."/>
        </authorList>
    </citation>
    <scope>NUCLEOTIDE SEQUENCE [LARGE SCALE GENOMIC DNA]</scope>
    <source>
        <strain evidence="2 3">Zhejiang</strain>
    </source>
</reference>
<name>A0A0C2FWX7_9BILA</name>
<organism evidence="2 3">
    <name type="scientific">Ancylostoma duodenale</name>
    <dbReference type="NCBI Taxonomy" id="51022"/>
    <lineage>
        <taxon>Eukaryota</taxon>
        <taxon>Metazoa</taxon>
        <taxon>Ecdysozoa</taxon>
        <taxon>Nematoda</taxon>
        <taxon>Chromadorea</taxon>
        <taxon>Rhabditida</taxon>
        <taxon>Rhabditina</taxon>
        <taxon>Rhabditomorpha</taxon>
        <taxon>Strongyloidea</taxon>
        <taxon>Ancylostomatidae</taxon>
        <taxon>Ancylostomatinae</taxon>
        <taxon>Ancylostoma</taxon>
    </lineage>
</organism>
<feature type="compositionally biased region" description="Basic residues" evidence="1">
    <location>
        <begin position="59"/>
        <end position="72"/>
    </location>
</feature>
<protein>
    <submittedName>
        <fullName evidence="2">Uncharacterized protein</fullName>
    </submittedName>
</protein>
<feature type="region of interest" description="Disordered" evidence="1">
    <location>
        <begin position="31"/>
        <end position="72"/>
    </location>
</feature>
<evidence type="ECO:0000256" key="1">
    <source>
        <dbReference type="SAM" id="MobiDB-lite"/>
    </source>
</evidence>
<dbReference type="EMBL" id="KN747526">
    <property type="protein sequence ID" value="KIH51139.1"/>
    <property type="molecule type" value="Genomic_DNA"/>
</dbReference>
<dbReference type="Proteomes" id="UP000054047">
    <property type="component" value="Unassembled WGS sequence"/>
</dbReference>
<evidence type="ECO:0000313" key="2">
    <source>
        <dbReference type="EMBL" id="KIH51139.1"/>
    </source>
</evidence>
<accession>A0A0C2FWX7</accession>
<sequence>MKSPGQLSRMLRWGTFVGAVVQNLFVLTPPPILVEEKKPEKQEKKPEKKVEAPAQTKQDKKKGKKGKKVGDD</sequence>
<gene>
    <name evidence="2" type="ORF">ANCDUO_18777</name>
</gene>
<dbReference type="AlphaFoldDB" id="A0A0C2FWX7"/>
<evidence type="ECO:0000313" key="3">
    <source>
        <dbReference type="Proteomes" id="UP000054047"/>
    </source>
</evidence>
<keyword evidence="3" id="KW-1185">Reference proteome</keyword>